<protein>
    <submittedName>
        <fullName evidence="2">Uncharacterized protein</fullName>
    </submittedName>
</protein>
<keyword evidence="1" id="KW-0472">Membrane</keyword>
<organism evidence="2 3">
    <name type="scientific">Scrofimicrobium canadense</name>
    <dbReference type="NCBI Taxonomy" id="2652290"/>
    <lineage>
        <taxon>Bacteria</taxon>
        <taxon>Bacillati</taxon>
        <taxon>Actinomycetota</taxon>
        <taxon>Actinomycetes</taxon>
        <taxon>Actinomycetales</taxon>
        <taxon>Actinomycetaceae</taxon>
        <taxon>Scrofimicrobium</taxon>
    </lineage>
</organism>
<dbReference type="RefSeq" id="WP_154542543.1">
    <property type="nucleotide sequence ID" value="NZ_VULO01000001.1"/>
</dbReference>
<feature type="transmembrane region" description="Helical" evidence="1">
    <location>
        <begin position="188"/>
        <end position="208"/>
    </location>
</feature>
<feature type="transmembrane region" description="Helical" evidence="1">
    <location>
        <begin position="246"/>
        <end position="266"/>
    </location>
</feature>
<feature type="transmembrane region" description="Helical" evidence="1">
    <location>
        <begin position="80"/>
        <end position="100"/>
    </location>
</feature>
<dbReference type="Proteomes" id="UP000470875">
    <property type="component" value="Unassembled WGS sequence"/>
</dbReference>
<sequence>MKKPRRNRIDRLTTAWMVLAAVVALIAIIGRGVIPQAWWVSIHVITLGVLSNAILQWSWYFSRSLLRLPADDRHSGRDQLIRQLLFNGVLVLLVASMMTANLVGTLVGASGIGLILAWHGLALVIASRARLASRFAVVIRYYVAAAAFFVVGCIYAGLVATTMYSAAIPDWFVNARSALTLSHSLVNGLGWIGLSIAGTLVTLWPTVLHTRITPGAARQATTALPLLIVALLATVIAATFSLMTVAGISVGAFVVCLMWGIGIPLFHEVSTRRPHDYAGWAMIAGICWAFVGLAVLAVQLIASPDPDAFRLVASRIIAVIGVAGILQILVGALTYLMPVVIGGGPQAVRVGIAQLNKGSQFRLVIKNAALVFAAVSPIQPEIFWLIVLASNIADIIAFSVAGVFQARQKRAVQLSFPSTAGENA</sequence>
<feature type="transmembrane region" description="Helical" evidence="1">
    <location>
        <begin position="361"/>
        <end position="378"/>
    </location>
</feature>
<feature type="transmembrane region" description="Helical" evidence="1">
    <location>
        <begin position="278"/>
        <end position="302"/>
    </location>
</feature>
<proteinExistence type="predicted"/>
<keyword evidence="1" id="KW-1133">Transmembrane helix</keyword>
<evidence type="ECO:0000313" key="3">
    <source>
        <dbReference type="Proteomes" id="UP000470875"/>
    </source>
</evidence>
<accession>A0A6N7VNJ1</accession>
<dbReference type="EMBL" id="VULO01000001">
    <property type="protein sequence ID" value="MSS83247.1"/>
    <property type="molecule type" value="Genomic_DNA"/>
</dbReference>
<keyword evidence="3" id="KW-1185">Reference proteome</keyword>
<reference evidence="2 3" key="1">
    <citation type="submission" date="2019-08" db="EMBL/GenBank/DDBJ databases">
        <title>In-depth cultivation of the pig gut microbiome towards novel bacterial diversity and tailored functional studies.</title>
        <authorList>
            <person name="Wylensek D."/>
            <person name="Hitch T.C.A."/>
            <person name="Clavel T."/>
        </authorList>
    </citation>
    <scope>NUCLEOTIDE SEQUENCE [LARGE SCALE GENOMIC DNA]</scope>
    <source>
        <strain evidence="2 3">WB03_NA08</strain>
    </source>
</reference>
<feature type="transmembrane region" description="Helical" evidence="1">
    <location>
        <begin position="314"/>
        <end position="341"/>
    </location>
</feature>
<feature type="transmembrane region" description="Helical" evidence="1">
    <location>
        <begin position="384"/>
        <end position="404"/>
    </location>
</feature>
<keyword evidence="1" id="KW-0812">Transmembrane</keyword>
<feature type="transmembrane region" description="Helical" evidence="1">
    <location>
        <begin position="40"/>
        <end position="60"/>
    </location>
</feature>
<feature type="transmembrane region" description="Helical" evidence="1">
    <location>
        <begin position="138"/>
        <end position="168"/>
    </location>
</feature>
<name>A0A6N7VNJ1_9ACTO</name>
<comment type="caution">
    <text evidence="2">The sequence shown here is derived from an EMBL/GenBank/DDBJ whole genome shotgun (WGS) entry which is preliminary data.</text>
</comment>
<gene>
    <name evidence="2" type="ORF">FYJ24_00385</name>
</gene>
<feature type="transmembrane region" description="Helical" evidence="1">
    <location>
        <begin position="12"/>
        <end position="34"/>
    </location>
</feature>
<evidence type="ECO:0000313" key="2">
    <source>
        <dbReference type="EMBL" id="MSS83247.1"/>
    </source>
</evidence>
<feature type="transmembrane region" description="Helical" evidence="1">
    <location>
        <begin position="106"/>
        <end position="126"/>
    </location>
</feature>
<feature type="transmembrane region" description="Helical" evidence="1">
    <location>
        <begin position="220"/>
        <end position="240"/>
    </location>
</feature>
<dbReference type="AlphaFoldDB" id="A0A6N7VNJ1"/>
<evidence type="ECO:0000256" key="1">
    <source>
        <dbReference type="SAM" id="Phobius"/>
    </source>
</evidence>